<feature type="transmembrane region" description="Helical" evidence="2">
    <location>
        <begin position="425"/>
        <end position="447"/>
    </location>
</feature>
<feature type="region of interest" description="Disordered" evidence="1">
    <location>
        <begin position="89"/>
        <end position="111"/>
    </location>
</feature>
<accession>A0A2B4RTR4</accession>
<feature type="transmembrane region" description="Helical" evidence="2">
    <location>
        <begin position="485"/>
        <end position="507"/>
    </location>
</feature>
<feature type="domain" description="Reverse transcriptase" evidence="3">
    <location>
        <begin position="175"/>
        <end position="249"/>
    </location>
</feature>
<dbReference type="InterPro" id="IPR041577">
    <property type="entry name" value="RT_RNaseH_2"/>
</dbReference>
<evidence type="ECO:0000256" key="1">
    <source>
        <dbReference type="SAM" id="MobiDB-lite"/>
    </source>
</evidence>
<dbReference type="InterPro" id="IPR051320">
    <property type="entry name" value="Viral_Replic_Matur_Polypro"/>
</dbReference>
<keyword evidence="2" id="KW-0812">Transmembrane</keyword>
<dbReference type="OrthoDB" id="6080847at2759"/>
<dbReference type="AlphaFoldDB" id="A0A2B4RTR4"/>
<dbReference type="EMBL" id="LSMT01000347">
    <property type="protein sequence ID" value="PFX19708.1"/>
    <property type="molecule type" value="Genomic_DNA"/>
</dbReference>
<comment type="caution">
    <text evidence="5">The sequence shown here is derived from an EMBL/GenBank/DDBJ whole genome shotgun (WGS) entry which is preliminary data.</text>
</comment>
<dbReference type="PANTHER" id="PTHR33064:SF37">
    <property type="entry name" value="RIBONUCLEASE H"/>
    <property type="match status" value="1"/>
</dbReference>
<dbReference type="InterPro" id="IPR000477">
    <property type="entry name" value="RT_dom"/>
</dbReference>
<evidence type="ECO:0000259" key="3">
    <source>
        <dbReference type="Pfam" id="PF00078"/>
    </source>
</evidence>
<protein>
    <submittedName>
        <fullName evidence="5">Retrovirus-related Pol polyprotein from transposon 17.6</fullName>
    </submittedName>
</protein>
<keyword evidence="6" id="KW-1185">Reference proteome</keyword>
<reference evidence="6" key="1">
    <citation type="journal article" date="2017" name="bioRxiv">
        <title>Comparative analysis of the genomes of Stylophora pistillata and Acropora digitifera provides evidence for extensive differences between species of corals.</title>
        <authorList>
            <person name="Voolstra C.R."/>
            <person name="Li Y."/>
            <person name="Liew Y.J."/>
            <person name="Baumgarten S."/>
            <person name="Zoccola D."/>
            <person name="Flot J.-F."/>
            <person name="Tambutte S."/>
            <person name="Allemand D."/>
            <person name="Aranda M."/>
        </authorList>
    </citation>
    <scope>NUCLEOTIDE SEQUENCE [LARGE SCALE GENOMIC DNA]</scope>
</reference>
<keyword evidence="2" id="KW-1133">Transmembrane helix</keyword>
<keyword evidence="2" id="KW-0472">Membrane</keyword>
<dbReference type="Gene3D" id="3.30.70.270">
    <property type="match status" value="2"/>
</dbReference>
<evidence type="ECO:0000259" key="4">
    <source>
        <dbReference type="Pfam" id="PF17919"/>
    </source>
</evidence>
<evidence type="ECO:0000313" key="6">
    <source>
        <dbReference type="Proteomes" id="UP000225706"/>
    </source>
</evidence>
<dbReference type="PANTHER" id="PTHR33064">
    <property type="entry name" value="POL PROTEIN"/>
    <property type="match status" value="1"/>
</dbReference>
<dbReference type="Pfam" id="PF00078">
    <property type="entry name" value="RVT_1"/>
    <property type="match status" value="1"/>
</dbReference>
<dbReference type="InterPro" id="IPR043502">
    <property type="entry name" value="DNA/RNA_pol_sf"/>
</dbReference>
<dbReference type="SUPFAM" id="SSF56672">
    <property type="entry name" value="DNA/RNA polymerases"/>
    <property type="match status" value="1"/>
</dbReference>
<sequence>MIGSSTSSVVRHMAPHCLPGYNQPDQCWFFDILGQARMIPSLTKWMELKEANSTYAHAKYMDGRESTVSLRDLAPCPQASAQSPPVIVPTAAEPQCPAPKPVDQQPTESKDLPTECQYGAVNHDSVTPSAVRLATRVIKTPSRCGCAQQTDVSKIFTRSVSVQLVCVRNSCAETTNGVAVFQRAMDKFVEEESLKDTFPYLDNITVAGHDQREHDENVKKFREAVQRRQLTLNESKTVESKTSINLLGYCVGNGLIAPDQERLRPLREFPPPENLQSLKRVVGMFAYYAKWVPNFSEKIQPLSQATTFPLDGNALSAFTTLKKELEKASLHSIDESLPFIVETDASETALSATLNQGGRPVAFMSRTLQGSELHYPAVEKEAMAIIEAVRKWRHFLAGRHFTLKTDQQTTGLYTKTLAKIIQGDLMRFTAVFVLIFVPCCSALFLYLRSSSTEMQEFSGLGDVLLCGFRTLTEQRPIAEYYSIDCLSILLMMMYMGTVSVILLNILITQMSTTYIQAKKVARLEYDVDRILQLTRMERYPLLNLGVKFYKEGDWISAKKLAEGMCEKDGKPDEPCKRGNSCQTYWLLQEYVLGTLACEQALIISASAPAFLRPRERLRP</sequence>
<dbReference type="Pfam" id="PF17919">
    <property type="entry name" value="RT_RNaseH_2"/>
    <property type="match status" value="1"/>
</dbReference>
<evidence type="ECO:0000256" key="2">
    <source>
        <dbReference type="SAM" id="Phobius"/>
    </source>
</evidence>
<name>A0A2B4RTR4_STYPI</name>
<proteinExistence type="predicted"/>
<gene>
    <name evidence="5" type="primary">pol</name>
    <name evidence="5" type="ORF">AWC38_SpisGene15853</name>
</gene>
<dbReference type="InterPro" id="IPR043128">
    <property type="entry name" value="Rev_trsase/Diguanyl_cyclase"/>
</dbReference>
<dbReference type="CDD" id="cd09274">
    <property type="entry name" value="RNase_HI_RT_Ty3"/>
    <property type="match status" value="1"/>
</dbReference>
<evidence type="ECO:0000313" key="5">
    <source>
        <dbReference type="EMBL" id="PFX19708.1"/>
    </source>
</evidence>
<dbReference type="STRING" id="50429.A0A2B4RTR4"/>
<feature type="domain" description="Reverse transcriptase/retrotransposon-derived protein RNase H-like" evidence="4">
    <location>
        <begin position="316"/>
        <end position="403"/>
    </location>
</feature>
<dbReference type="Proteomes" id="UP000225706">
    <property type="component" value="Unassembled WGS sequence"/>
</dbReference>
<organism evidence="5 6">
    <name type="scientific">Stylophora pistillata</name>
    <name type="common">Smooth cauliflower coral</name>
    <dbReference type="NCBI Taxonomy" id="50429"/>
    <lineage>
        <taxon>Eukaryota</taxon>
        <taxon>Metazoa</taxon>
        <taxon>Cnidaria</taxon>
        <taxon>Anthozoa</taxon>
        <taxon>Hexacorallia</taxon>
        <taxon>Scleractinia</taxon>
        <taxon>Astrocoeniina</taxon>
        <taxon>Pocilloporidae</taxon>
        <taxon>Stylophora</taxon>
    </lineage>
</organism>